<name>A0A7S2IY86_9DINO</name>
<keyword evidence="1" id="KW-0472">Membrane</keyword>
<dbReference type="AlphaFoldDB" id="A0A7S2IY86"/>
<accession>A0A7S2IY86</accession>
<dbReference type="EMBL" id="HBGQ01094003">
    <property type="protein sequence ID" value="CAD9531489.1"/>
    <property type="molecule type" value="Transcribed_RNA"/>
</dbReference>
<dbReference type="SUPFAM" id="SSF103473">
    <property type="entry name" value="MFS general substrate transporter"/>
    <property type="match status" value="1"/>
</dbReference>
<keyword evidence="1" id="KW-1133">Transmembrane helix</keyword>
<feature type="transmembrane region" description="Helical" evidence="1">
    <location>
        <begin position="27"/>
        <end position="51"/>
    </location>
</feature>
<feature type="transmembrane region" description="Helical" evidence="1">
    <location>
        <begin position="58"/>
        <end position="79"/>
    </location>
</feature>
<evidence type="ECO:0000256" key="1">
    <source>
        <dbReference type="SAM" id="Phobius"/>
    </source>
</evidence>
<sequence length="100" mass="10877">MNPIFNTMHSCGYKANYMDLTKDYSGLFMGFGNTFATLGNYVMPLAVGFALRVSGGDWAPAFQCICFLDICAALAALLGTSVERIDPWLASLRKVPRAKA</sequence>
<protein>
    <submittedName>
        <fullName evidence="2">Uncharacterized protein</fullName>
    </submittedName>
</protein>
<organism evidence="2">
    <name type="scientific">Alexandrium andersonii</name>
    <dbReference type="NCBI Taxonomy" id="327968"/>
    <lineage>
        <taxon>Eukaryota</taxon>
        <taxon>Sar</taxon>
        <taxon>Alveolata</taxon>
        <taxon>Dinophyceae</taxon>
        <taxon>Gonyaulacales</taxon>
        <taxon>Pyrocystaceae</taxon>
        <taxon>Alexandrium</taxon>
    </lineage>
</organism>
<keyword evidence="1" id="KW-0812">Transmembrane</keyword>
<reference evidence="2" key="1">
    <citation type="submission" date="2021-01" db="EMBL/GenBank/DDBJ databases">
        <authorList>
            <person name="Corre E."/>
            <person name="Pelletier E."/>
            <person name="Niang G."/>
            <person name="Scheremetjew M."/>
            <person name="Finn R."/>
            <person name="Kale V."/>
            <person name="Holt S."/>
            <person name="Cochrane G."/>
            <person name="Meng A."/>
            <person name="Brown T."/>
            <person name="Cohen L."/>
        </authorList>
    </citation>
    <scope>NUCLEOTIDE SEQUENCE</scope>
    <source>
        <strain evidence="2">CCMP2222</strain>
    </source>
</reference>
<gene>
    <name evidence="2" type="ORF">AAND1436_LOCUS44875</name>
</gene>
<dbReference type="InterPro" id="IPR036259">
    <property type="entry name" value="MFS_trans_sf"/>
</dbReference>
<proteinExistence type="predicted"/>
<evidence type="ECO:0000313" key="2">
    <source>
        <dbReference type="EMBL" id="CAD9531489.1"/>
    </source>
</evidence>